<reference evidence="3" key="1">
    <citation type="journal article" date="2021" name="Mol. Ecol. Resour.">
        <title>Phylogenomic analyses of the genus Drosophila reveals genomic signals of climate adaptation.</title>
        <authorList>
            <person name="Li F."/>
            <person name="Rane R.V."/>
            <person name="Luria V."/>
            <person name="Xiong Z."/>
            <person name="Chen J."/>
            <person name="Li Z."/>
            <person name="Catullo R.A."/>
            <person name="Griffin P.C."/>
            <person name="Schiffer M."/>
            <person name="Pearce S."/>
            <person name="Lee S.F."/>
            <person name="McElroy K."/>
            <person name="Stocker A."/>
            <person name="Shirriffs J."/>
            <person name="Cockerell F."/>
            <person name="Coppin C."/>
            <person name="Sgro C.M."/>
            <person name="Karger A."/>
            <person name="Cain J.W."/>
            <person name="Weber J.A."/>
            <person name="Santpere G."/>
            <person name="Kirschner M.W."/>
            <person name="Hoffmann A.A."/>
            <person name="Oakeshott J.G."/>
            <person name="Zhang G."/>
        </authorList>
    </citation>
    <scope>NUCLEOTIDE SEQUENCE</scope>
    <source>
        <strain evidence="3">BGI-SZ-2011g</strain>
    </source>
</reference>
<feature type="transmembrane region" description="Helical" evidence="2">
    <location>
        <begin position="79"/>
        <end position="104"/>
    </location>
</feature>
<feature type="transmembrane region" description="Helical" evidence="2">
    <location>
        <begin position="217"/>
        <end position="238"/>
    </location>
</feature>
<feature type="transmembrane region" description="Helical" evidence="2">
    <location>
        <begin position="142"/>
        <end position="162"/>
    </location>
</feature>
<keyword evidence="2" id="KW-1133">Transmembrane helix</keyword>
<dbReference type="Proteomes" id="UP001200034">
    <property type="component" value="Unassembled WGS sequence"/>
</dbReference>
<keyword evidence="2" id="KW-0812">Transmembrane</keyword>
<dbReference type="EMBL" id="JAJJHW010002585">
    <property type="protein sequence ID" value="KAH8372225.1"/>
    <property type="molecule type" value="Genomic_DNA"/>
</dbReference>
<protein>
    <submittedName>
        <fullName evidence="3">Uncharacterized protein</fullName>
    </submittedName>
</protein>
<feature type="transmembrane region" description="Helical" evidence="2">
    <location>
        <begin position="111"/>
        <end position="130"/>
    </location>
</feature>
<accession>A0AAD4K3A8</accession>
<feature type="compositionally biased region" description="Polar residues" evidence="1">
    <location>
        <begin position="260"/>
        <end position="272"/>
    </location>
</feature>
<name>A0AAD4K3A8_9MUSC</name>
<keyword evidence="4" id="KW-1185">Reference proteome</keyword>
<gene>
    <name evidence="3" type="ORF">KR093_010671</name>
</gene>
<evidence type="ECO:0000313" key="3">
    <source>
        <dbReference type="EMBL" id="KAH8372225.1"/>
    </source>
</evidence>
<feature type="region of interest" description="Disordered" evidence="1">
    <location>
        <begin position="252"/>
        <end position="272"/>
    </location>
</feature>
<evidence type="ECO:0000256" key="2">
    <source>
        <dbReference type="SAM" id="Phobius"/>
    </source>
</evidence>
<feature type="transmembrane region" description="Helical" evidence="2">
    <location>
        <begin position="20"/>
        <end position="43"/>
    </location>
</feature>
<proteinExistence type="predicted"/>
<evidence type="ECO:0000256" key="1">
    <source>
        <dbReference type="SAM" id="MobiDB-lite"/>
    </source>
</evidence>
<sequence length="272" mass="32196">MRASYRNYQLYKKVRQKFAIYAYGLLAIWLLLALIQWIFICLVDPVRELFEEASIACVFTFILAFFIFYFFVYVEKVRFINGINFLICILIVELQIISLFALVARVQWRDLLTFFVICVLLLFIFLYVSSLLPQRADLTLDVAVLFISAFFSLLGAIYILMYRFLITENKPSRFLSHGALEFLAFELYISLMILTFVMYHAQTINGNRFAEMQLNDFLLASVILFHDFLIIYWLTFYWQYKYKPFTSDEHQSPASDDEASTTSTENPRWNVF</sequence>
<keyword evidence="2" id="KW-0472">Membrane</keyword>
<evidence type="ECO:0000313" key="4">
    <source>
        <dbReference type="Proteomes" id="UP001200034"/>
    </source>
</evidence>
<dbReference type="AlphaFoldDB" id="A0AAD4K3A8"/>
<feature type="transmembrane region" description="Helical" evidence="2">
    <location>
        <begin position="55"/>
        <end position="73"/>
    </location>
</feature>
<organism evidence="3 4">
    <name type="scientific">Drosophila rubida</name>
    <dbReference type="NCBI Taxonomy" id="30044"/>
    <lineage>
        <taxon>Eukaryota</taxon>
        <taxon>Metazoa</taxon>
        <taxon>Ecdysozoa</taxon>
        <taxon>Arthropoda</taxon>
        <taxon>Hexapoda</taxon>
        <taxon>Insecta</taxon>
        <taxon>Pterygota</taxon>
        <taxon>Neoptera</taxon>
        <taxon>Endopterygota</taxon>
        <taxon>Diptera</taxon>
        <taxon>Brachycera</taxon>
        <taxon>Muscomorpha</taxon>
        <taxon>Ephydroidea</taxon>
        <taxon>Drosophilidae</taxon>
        <taxon>Drosophila</taxon>
    </lineage>
</organism>
<feature type="transmembrane region" description="Helical" evidence="2">
    <location>
        <begin position="174"/>
        <end position="197"/>
    </location>
</feature>
<comment type="caution">
    <text evidence="3">The sequence shown here is derived from an EMBL/GenBank/DDBJ whole genome shotgun (WGS) entry which is preliminary data.</text>
</comment>